<dbReference type="EMBL" id="JBBPFD010000022">
    <property type="protein sequence ID" value="KAK7881354.1"/>
    <property type="molecule type" value="Genomic_DNA"/>
</dbReference>
<keyword evidence="2" id="KW-1185">Reference proteome</keyword>
<evidence type="ECO:0000313" key="1">
    <source>
        <dbReference type="EMBL" id="KAK7881354.1"/>
    </source>
</evidence>
<sequence>MTCQEVRRAFGDDNTGYLVNVLQHKTVQTYGHAKVYLTEEYDWRLKWPALLNHTVPSNGFFFNAFGWSTQAWEGQARPTFMTIHTAVATYAIIIKTRLQVWLERLKNKDISTLKTLSDSAETP</sequence>
<comment type="caution">
    <text evidence="1">The sequence shown here is derived from an EMBL/GenBank/DDBJ whole genome shotgun (WGS) entry which is preliminary data.</text>
</comment>
<name>A0AAW0MTR3_9GOBI</name>
<accession>A0AAW0MTR3</accession>
<dbReference type="AlphaFoldDB" id="A0AAW0MTR3"/>
<protein>
    <submittedName>
        <fullName evidence="1">Uncharacterized protein</fullName>
    </submittedName>
</protein>
<evidence type="ECO:0000313" key="2">
    <source>
        <dbReference type="Proteomes" id="UP001460270"/>
    </source>
</evidence>
<reference evidence="2" key="1">
    <citation type="submission" date="2024-04" db="EMBL/GenBank/DDBJ databases">
        <title>Salinicola lusitanus LLJ914,a marine bacterium isolated from the Okinawa Trough.</title>
        <authorList>
            <person name="Li J."/>
        </authorList>
    </citation>
    <scope>NUCLEOTIDE SEQUENCE [LARGE SCALE GENOMIC DNA]</scope>
</reference>
<proteinExistence type="predicted"/>
<gene>
    <name evidence="1" type="ORF">WMY93_029763</name>
</gene>
<dbReference type="Proteomes" id="UP001460270">
    <property type="component" value="Unassembled WGS sequence"/>
</dbReference>
<organism evidence="1 2">
    <name type="scientific">Mugilogobius chulae</name>
    <name type="common">yellowstripe goby</name>
    <dbReference type="NCBI Taxonomy" id="88201"/>
    <lineage>
        <taxon>Eukaryota</taxon>
        <taxon>Metazoa</taxon>
        <taxon>Chordata</taxon>
        <taxon>Craniata</taxon>
        <taxon>Vertebrata</taxon>
        <taxon>Euteleostomi</taxon>
        <taxon>Actinopterygii</taxon>
        <taxon>Neopterygii</taxon>
        <taxon>Teleostei</taxon>
        <taxon>Neoteleostei</taxon>
        <taxon>Acanthomorphata</taxon>
        <taxon>Gobiaria</taxon>
        <taxon>Gobiiformes</taxon>
        <taxon>Gobioidei</taxon>
        <taxon>Gobiidae</taxon>
        <taxon>Gobionellinae</taxon>
        <taxon>Mugilogobius</taxon>
    </lineage>
</organism>